<dbReference type="InterPro" id="IPR036651">
    <property type="entry name" value="Gln_synt_N_sf"/>
</dbReference>
<dbReference type="PANTHER" id="PTHR43785:SF12">
    <property type="entry name" value="TYPE-1 GLUTAMINE SYNTHETASE 2"/>
    <property type="match status" value="1"/>
</dbReference>
<dbReference type="SUPFAM" id="SSF55931">
    <property type="entry name" value="Glutamine synthetase/guanido kinase"/>
    <property type="match status" value="1"/>
</dbReference>
<comment type="cofactor">
    <cofactor evidence="1">
        <name>Mg(2+)</name>
        <dbReference type="ChEBI" id="CHEBI:18420"/>
    </cofactor>
</comment>
<dbReference type="EMBL" id="BNCI01000002">
    <property type="protein sequence ID" value="GHF26170.1"/>
    <property type="molecule type" value="Genomic_DNA"/>
</dbReference>
<dbReference type="GO" id="GO:0006598">
    <property type="term" value="P:polyamine catabolic process"/>
    <property type="evidence" value="ECO:0007669"/>
    <property type="project" value="TreeGrafter"/>
</dbReference>
<protein>
    <submittedName>
        <fullName evidence="6">Glutamine synthetase</fullName>
    </submittedName>
</protein>
<evidence type="ECO:0000256" key="2">
    <source>
        <dbReference type="ARBA" id="ARBA00022598"/>
    </source>
</evidence>
<keyword evidence="7" id="KW-1185">Reference proteome</keyword>
<dbReference type="RefSeq" id="WP_191252807.1">
    <property type="nucleotide sequence ID" value="NZ_BNCI01000002.1"/>
</dbReference>
<comment type="similarity">
    <text evidence="3 4">Belongs to the glutamine synthetase family.</text>
</comment>
<organism evidence="6 7">
    <name type="scientific">Kordiimonas sediminis</name>
    <dbReference type="NCBI Taxonomy" id="1735581"/>
    <lineage>
        <taxon>Bacteria</taxon>
        <taxon>Pseudomonadati</taxon>
        <taxon>Pseudomonadota</taxon>
        <taxon>Alphaproteobacteria</taxon>
        <taxon>Kordiimonadales</taxon>
        <taxon>Kordiimonadaceae</taxon>
        <taxon>Kordiimonas</taxon>
    </lineage>
</organism>
<dbReference type="PANTHER" id="PTHR43785">
    <property type="entry name" value="GAMMA-GLUTAMYLPUTRESCINE SYNTHETASE"/>
    <property type="match status" value="1"/>
</dbReference>
<accession>A0A919AU24</accession>
<evidence type="ECO:0000256" key="1">
    <source>
        <dbReference type="ARBA" id="ARBA00001946"/>
    </source>
</evidence>
<dbReference type="GO" id="GO:0006542">
    <property type="term" value="P:glutamine biosynthetic process"/>
    <property type="evidence" value="ECO:0007669"/>
    <property type="project" value="InterPro"/>
</dbReference>
<dbReference type="InterPro" id="IPR008146">
    <property type="entry name" value="Gln_synth_cat_dom"/>
</dbReference>
<gene>
    <name evidence="6" type="primary">spuI</name>
    <name evidence="6" type="ORF">GCM10017044_21320</name>
</gene>
<dbReference type="GO" id="GO:0004356">
    <property type="term" value="F:glutamine synthetase activity"/>
    <property type="evidence" value="ECO:0007669"/>
    <property type="project" value="InterPro"/>
</dbReference>
<name>A0A919AU24_9PROT</name>
<comment type="caution">
    <text evidence="6">The sequence shown here is derived from an EMBL/GenBank/DDBJ whole genome shotgun (WGS) entry which is preliminary data.</text>
</comment>
<dbReference type="AlphaFoldDB" id="A0A919AU24"/>
<evidence type="ECO:0000313" key="6">
    <source>
        <dbReference type="EMBL" id="GHF26170.1"/>
    </source>
</evidence>
<dbReference type="SMART" id="SM01230">
    <property type="entry name" value="Gln-synt_C"/>
    <property type="match status" value="1"/>
</dbReference>
<dbReference type="Gene3D" id="3.30.590.10">
    <property type="entry name" value="Glutamine synthetase/guanido kinase, catalytic domain"/>
    <property type="match status" value="1"/>
</dbReference>
<dbReference type="InterPro" id="IPR014746">
    <property type="entry name" value="Gln_synth/guanido_kin_cat_dom"/>
</dbReference>
<dbReference type="Pfam" id="PF00120">
    <property type="entry name" value="Gln-synt_C"/>
    <property type="match status" value="1"/>
</dbReference>
<dbReference type="SUPFAM" id="SSF54368">
    <property type="entry name" value="Glutamine synthetase, N-terminal domain"/>
    <property type="match status" value="1"/>
</dbReference>
<dbReference type="Proteomes" id="UP000630923">
    <property type="component" value="Unassembled WGS sequence"/>
</dbReference>
<dbReference type="PROSITE" id="PS51987">
    <property type="entry name" value="GS_CATALYTIC"/>
    <property type="match status" value="1"/>
</dbReference>
<evidence type="ECO:0000256" key="3">
    <source>
        <dbReference type="PROSITE-ProRule" id="PRU01331"/>
    </source>
</evidence>
<evidence type="ECO:0000256" key="4">
    <source>
        <dbReference type="RuleBase" id="RU000384"/>
    </source>
</evidence>
<reference evidence="6" key="2">
    <citation type="submission" date="2020-09" db="EMBL/GenBank/DDBJ databases">
        <authorList>
            <person name="Sun Q."/>
            <person name="Kim S."/>
        </authorList>
    </citation>
    <scope>NUCLEOTIDE SEQUENCE</scope>
    <source>
        <strain evidence="6">KCTC 42590</strain>
    </source>
</reference>
<reference evidence="6" key="1">
    <citation type="journal article" date="2014" name="Int. J. Syst. Evol. Microbiol.">
        <title>Complete genome sequence of Corynebacterium casei LMG S-19264T (=DSM 44701T), isolated from a smear-ripened cheese.</title>
        <authorList>
            <consortium name="US DOE Joint Genome Institute (JGI-PGF)"/>
            <person name="Walter F."/>
            <person name="Albersmeier A."/>
            <person name="Kalinowski J."/>
            <person name="Ruckert C."/>
        </authorList>
    </citation>
    <scope>NUCLEOTIDE SEQUENCE</scope>
    <source>
        <strain evidence="6">KCTC 42590</strain>
    </source>
</reference>
<proteinExistence type="inferred from homology"/>
<evidence type="ECO:0000313" key="7">
    <source>
        <dbReference type="Proteomes" id="UP000630923"/>
    </source>
</evidence>
<keyword evidence="2" id="KW-0436">Ligase</keyword>
<sequence>MQSEIKAYLEEYPDTEIVQFLLADMNGIYRGKQATIDALKGVVYFPITTCFLTTDGANADTILDDYGSDPDRPCVPVPGSLRPVPWARRPTVQVLLTMQDKDGSPFFMDPRVVLSKALAPYKAANLKPVVAIEYEFYLFEIGSNPPKPVAPPNGMPMATGANCYNMDVFYDFEDILQEIEDDCLAQGIPVSGLVCEYGNGQFEVNINHSDDALRVCDEAMMLKRVVKSVALKHGLHASFMAKPTYDEAGSGMHAHVSVLDASGANIFAGEQGRTALKHAVGGLLTTMNEATALFAPNANSYRRFDPEWFAPMVPNWGENNRRLSVRLPMSDDKNRRFEHRVCGADASPHLMLAAILVGAWHGMAEKIDPGEKTGELELVDFTDCIPSRWYSALEALKEGTVMKKYLGEDFIELYHRVRASEENDYHRSVPQADHEKYLRVL</sequence>
<evidence type="ECO:0000259" key="5">
    <source>
        <dbReference type="PROSITE" id="PS51987"/>
    </source>
</evidence>
<feature type="domain" description="GS catalytic" evidence="5">
    <location>
        <begin position="110"/>
        <end position="441"/>
    </location>
</feature>